<gene>
    <name evidence="3" type="ORF">B5F11_15600</name>
</gene>
<dbReference type="RefSeq" id="WP_006874605.1">
    <property type="nucleotide sequence ID" value="NZ_CP102255.1"/>
</dbReference>
<dbReference type="InterPro" id="IPR003010">
    <property type="entry name" value="C-N_Hydrolase"/>
</dbReference>
<comment type="caution">
    <text evidence="3">The sequence shown here is derived from an EMBL/GenBank/DDBJ whole genome shotgun (WGS) entry which is preliminary data.</text>
</comment>
<accession>A0A1Y4MUH2</accession>
<reference evidence="4" key="1">
    <citation type="submission" date="2017-04" db="EMBL/GenBank/DDBJ databases">
        <title>Function of individual gut microbiota members based on whole genome sequencing of pure cultures obtained from chicken caecum.</title>
        <authorList>
            <person name="Medvecky M."/>
            <person name="Cejkova D."/>
            <person name="Polansky O."/>
            <person name="Karasova D."/>
            <person name="Kubasova T."/>
            <person name="Cizek A."/>
            <person name="Rychlik I."/>
        </authorList>
    </citation>
    <scope>NUCLEOTIDE SEQUENCE [LARGE SCALE GENOMIC DNA]</scope>
    <source>
        <strain evidence="4">An175</strain>
    </source>
</reference>
<dbReference type="PROSITE" id="PS50263">
    <property type="entry name" value="CN_HYDROLASE"/>
    <property type="match status" value="1"/>
</dbReference>
<proteinExistence type="predicted"/>
<dbReference type="PANTHER" id="PTHR43674">
    <property type="entry name" value="NITRILASE C965.09-RELATED"/>
    <property type="match status" value="1"/>
</dbReference>
<protein>
    <recommendedName>
        <fullName evidence="2">CN hydrolase domain-containing protein</fullName>
    </recommendedName>
</protein>
<dbReference type="AlphaFoldDB" id="A0A1Y4MUH2"/>
<dbReference type="PANTHER" id="PTHR43674:SF14">
    <property type="entry name" value="ALIPHATIC AMIDASE"/>
    <property type="match status" value="1"/>
</dbReference>
<dbReference type="Gene3D" id="3.60.110.10">
    <property type="entry name" value="Carbon-nitrogen hydrolase"/>
    <property type="match status" value="1"/>
</dbReference>
<feature type="domain" description="CN hydrolase" evidence="2">
    <location>
        <begin position="18"/>
        <end position="260"/>
    </location>
</feature>
<organism evidence="3 4">
    <name type="scientific">Anaerotruncus colihominis</name>
    <dbReference type="NCBI Taxonomy" id="169435"/>
    <lineage>
        <taxon>Bacteria</taxon>
        <taxon>Bacillati</taxon>
        <taxon>Bacillota</taxon>
        <taxon>Clostridia</taxon>
        <taxon>Eubacteriales</taxon>
        <taxon>Oscillospiraceae</taxon>
        <taxon>Anaerotruncus</taxon>
    </lineage>
</organism>
<evidence type="ECO:0000256" key="1">
    <source>
        <dbReference type="ARBA" id="ARBA00022801"/>
    </source>
</evidence>
<dbReference type="SUPFAM" id="SSF56317">
    <property type="entry name" value="Carbon-nitrogen hydrolase"/>
    <property type="match status" value="1"/>
</dbReference>
<dbReference type="InterPro" id="IPR036526">
    <property type="entry name" value="C-N_Hydrolase_sf"/>
</dbReference>
<keyword evidence="1" id="KW-0378">Hydrolase</keyword>
<dbReference type="GO" id="GO:0016811">
    <property type="term" value="F:hydrolase activity, acting on carbon-nitrogen (but not peptide) bonds, in linear amides"/>
    <property type="evidence" value="ECO:0007669"/>
    <property type="project" value="TreeGrafter"/>
</dbReference>
<dbReference type="Pfam" id="PF00795">
    <property type="entry name" value="CN_hydrolase"/>
    <property type="match status" value="1"/>
</dbReference>
<dbReference type="Proteomes" id="UP000196386">
    <property type="component" value="Unassembled WGS sequence"/>
</dbReference>
<dbReference type="CDD" id="cd07565">
    <property type="entry name" value="aliphatic_amidase"/>
    <property type="match status" value="1"/>
</dbReference>
<evidence type="ECO:0000313" key="4">
    <source>
        <dbReference type="Proteomes" id="UP000196386"/>
    </source>
</evidence>
<sequence>MIIGSSHGVGGKVESEVLSVVCAQLEPIHADCMEEVNRNIDTIIQYMETGARGFPGYDLFVTPEFAVQGMHPTKRLNVVLTLDSPEVARLREACARLRVWGIFSVILKLDGHDSPGNCAIMINDQGEVVHRYVKMNPWIPTERHYPGWECPVTPGPKGSKIATIVCADGDYPEIWREAAYNGANIIVRPTHYMSPWENGWDITNKMGAYCNQCYVVAVNCVGVEAACSAFGMSMIVAPDGNVITKAPAGVPYIVKADLYPGLVDKLHESSVTNTFLYSFRHRGASCHDLGGYGETRCQYNAYTYGGEQNEYDA</sequence>
<dbReference type="InterPro" id="IPR050345">
    <property type="entry name" value="Aliph_Amidase/BUP"/>
</dbReference>
<evidence type="ECO:0000259" key="2">
    <source>
        <dbReference type="PROSITE" id="PS50263"/>
    </source>
</evidence>
<dbReference type="EMBL" id="NFKP01000023">
    <property type="protein sequence ID" value="OUP68027.1"/>
    <property type="molecule type" value="Genomic_DNA"/>
</dbReference>
<name>A0A1Y4MUH2_9FIRM</name>
<evidence type="ECO:0000313" key="3">
    <source>
        <dbReference type="EMBL" id="OUP68027.1"/>
    </source>
</evidence>